<dbReference type="PANTHER" id="PTHR35893">
    <property type="entry name" value="INNER MEMBRANE PROTEIN-RELATED"/>
    <property type="match status" value="1"/>
</dbReference>
<reference evidence="3 4" key="1">
    <citation type="submission" date="2016-10" db="EMBL/GenBank/DDBJ databases">
        <authorList>
            <person name="Varghese N."/>
            <person name="Submissions S."/>
        </authorList>
    </citation>
    <scope>NUCLEOTIDE SEQUENCE [LARGE SCALE GENOMIC DNA]</scope>
    <source>
        <strain evidence="3 4">Nl1</strain>
    </source>
</reference>
<dbReference type="Pfam" id="PF19029">
    <property type="entry name" value="DUF883_C"/>
    <property type="match status" value="1"/>
</dbReference>
<proteinExistence type="predicted"/>
<evidence type="ECO:0000313" key="3">
    <source>
        <dbReference type="EMBL" id="SDQ51326.1"/>
    </source>
</evidence>
<dbReference type="Proteomes" id="UP000183471">
    <property type="component" value="Unassembled WGS sequence"/>
</dbReference>
<dbReference type="InterPro" id="IPR010279">
    <property type="entry name" value="YqjD/ElaB"/>
</dbReference>
<keyword evidence="1" id="KW-0175">Coiled coil</keyword>
<keyword evidence="4" id="KW-1185">Reference proteome</keyword>
<dbReference type="RefSeq" id="WP_074634151.1">
    <property type="nucleotide sequence ID" value="NZ_FNKY01000001.1"/>
</dbReference>
<dbReference type="PANTHER" id="PTHR35893:SF3">
    <property type="entry name" value="INNER MEMBRANE PROTEIN"/>
    <property type="match status" value="1"/>
</dbReference>
<organism evidence="3 4">
    <name type="scientific">Nitrosospira multiformis</name>
    <dbReference type="NCBI Taxonomy" id="1231"/>
    <lineage>
        <taxon>Bacteria</taxon>
        <taxon>Pseudomonadati</taxon>
        <taxon>Pseudomonadota</taxon>
        <taxon>Betaproteobacteria</taxon>
        <taxon>Nitrosomonadales</taxon>
        <taxon>Nitrosomonadaceae</taxon>
        <taxon>Nitrosospira</taxon>
    </lineage>
</organism>
<comment type="caution">
    <text evidence="3">The sequence shown here is derived from an EMBL/GenBank/DDBJ whole genome shotgun (WGS) entry which is preliminary data.</text>
</comment>
<sequence length="137" mass="14887">MATNTSRTKADEAQAEVKHMAQRAGTAAYKVGDAARSAGKRAGVVASEELAHLRADLSDLISRLSSLSETEVEEAKEKLLEKIASTREAATEMANDAREQFDHGVEYSKDYVKEHPMQSVGYAAFAGFLLGVLITRR</sequence>
<dbReference type="InterPro" id="IPR043605">
    <property type="entry name" value="DUF883_C"/>
</dbReference>
<feature type="domain" description="DUF883" evidence="2">
    <location>
        <begin position="109"/>
        <end position="137"/>
    </location>
</feature>
<evidence type="ECO:0000256" key="1">
    <source>
        <dbReference type="SAM" id="Coils"/>
    </source>
</evidence>
<dbReference type="EMBL" id="FNKY01000001">
    <property type="protein sequence ID" value="SDQ51326.1"/>
    <property type="molecule type" value="Genomic_DNA"/>
</dbReference>
<feature type="coiled-coil region" evidence="1">
    <location>
        <begin position="50"/>
        <end position="100"/>
    </location>
</feature>
<protein>
    <submittedName>
        <fullName evidence="3">Membrane-anchored ribosome-binding protein, inhibits growth in stationary phase, ElaB/YqjD/DUF883 family</fullName>
    </submittedName>
</protein>
<name>A0ABY0TA06_9PROT</name>
<evidence type="ECO:0000259" key="2">
    <source>
        <dbReference type="Pfam" id="PF19029"/>
    </source>
</evidence>
<gene>
    <name evidence="3" type="ORF">SAMN05216402_1141</name>
</gene>
<evidence type="ECO:0000313" key="4">
    <source>
        <dbReference type="Proteomes" id="UP000183471"/>
    </source>
</evidence>
<accession>A0ABY0TA06</accession>